<reference evidence="2 3" key="1">
    <citation type="submission" date="2019-10" db="EMBL/GenBank/DDBJ databases">
        <authorList>
            <person name="Nie G."/>
            <person name="Ming H."/>
            <person name="Yi B."/>
        </authorList>
    </citation>
    <scope>NUCLEOTIDE SEQUENCE [LARGE SCALE GENOMIC DNA]</scope>
    <source>
        <strain evidence="2 3">CFH 90414</strain>
    </source>
</reference>
<comment type="caution">
    <text evidence="2">The sequence shown here is derived from an EMBL/GenBank/DDBJ whole genome shotgun (WGS) entry which is preliminary data.</text>
</comment>
<dbReference type="RefSeq" id="WP_312854974.1">
    <property type="nucleotide sequence ID" value="NZ_WJIF01000003.1"/>
</dbReference>
<dbReference type="Pfam" id="PF12146">
    <property type="entry name" value="Hydrolase_4"/>
    <property type="match status" value="1"/>
</dbReference>
<feature type="domain" description="Serine aminopeptidase S33" evidence="1">
    <location>
        <begin position="65"/>
        <end position="212"/>
    </location>
</feature>
<evidence type="ECO:0000313" key="3">
    <source>
        <dbReference type="Proteomes" id="UP000431080"/>
    </source>
</evidence>
<dbReference type="Gene3D" id="3.40.50.1820">
    <property type="entry name" value="alpha/beta hydrolase"/>
    <property type="match status" value="1"/>
</dbReference>
<dbReference type="Proteomes" id="UP000431080">
    <property type="component" value="Unassembled WGS sequence"/>
</dbReference>
<dbReference type="EMBL" id="WJIF01000003">
    <property type="protein sequence ID" value="MRG59609.1"/>
    <property type="molecule type" value="Genomic_DNA"/>
</dbReference>
<dbReference type="AlphaFoldDB" id="A0A6I2F4U3"/>
<proteinExistence type="predicted"/>
<gene>
    <name evidence="2" type="ORF">GE115_06955</name>
</gene>
<keyword evidence="3" id="KW-1185">Reference proteome</keyword>
<dbReference type="SUPFAM" id="SSF53474">
    <property type="entry name" value="alpha/beta-Hydrolases"/>
    <property type="match status" value="1"/>
</dbReference>
<evidence type="ECO:0000259" key="1">
    <source>
        <dbReference type="Pfam" id="PF12146"/>
    </source>
</evidence>
<dbReference type="GO" id="GO:0016787">
    <property type="term" value="F:hydrolase activity"/>
    <property type="evidence" value="ECO:0007669"/>
    <property type="project" value="UniProtKB-KW"/>
</dbReference>
<dbReference type="InterPro" id="IPR029058">
    <property type="entry name" value="AB_hydrolase_fold"/>
</dbReference>
<accession>A0A6I2F4U3</accession>
<evidence type="ECO:0000313" key="2">
    <source>
        <dbReference type="EMBL" id="MRG59609.1"/>
    </source>
</evidence>
<dbReference type="InterPro" id="IPR022742">
    <property type="entry name" value="Hydrolase_4"/>
</dbReference>
<keyword evidence="2" id="KW-0378">Hydrolase</keyword>
<organism evidence="2 3">
    <name type="scientific">Agromyces agglutinans</name>
    <dbReference type="NCBI Taxonomy" id="2662258"/>
    <lineage>
        <taxon>Bacteria</taxon>
        <taxon>Bacillati</taxon>
        <taxon>Actinomycetota</taxon>
        <taxon>Actinomycetes</taxon>
        <taxon>Micrococcales</taxon>
        <taxon>Microbacteriaceae</taxon>
        <taxon>Agromyces</taxon>
    </lineage>
</organism>
<sequence>MPEPGESTASTPSYDWRPDVLGPGFEQRTLPLGEDFEGEVVATLVRYLRPLGDRLRRGVASGSDVLYVHGWSDYFFNADLARRWSGLGARFFALDLRKYGRSLRPGQTPGYITDLADYDADIAAALAAMGRGDRAGSRRPLIVMAHSTGGLTLSLWAARHPGLVSALVLNSPWLEFQLSRLGRQALAPVIGWGATLNPQATLPNVDFGFYTRAVAREQGGEWAYDHRWRPDRGFPVHPAWLTAILAGHGTVESKIDVGCPVLTLLSTRATIQAQWSEAMRSSDSVLVVDEIAERTLRLGPEVSVARIDGALHDVVLSAPPVREAAYAAIARWLEGYAPGR</sequence>
<protein>
    <submittedName>
        <fullName evidence="2">Alpha/beta fold hydrolase</fullName>
    </submittedName>
</protein>
<name>A0A6I2F4U3_9MICO</name>